<evidence type="ECO:0000256" key="3">
    <source>
        <dbReference type="ARBA" id="ARBA00022989"/>
    </source>
</evidence>
<gene>
    <name evidence="6" type="ORF">F1654_11110</name>
</gene>
<accession>A0A5M6ZDH3</accession>
<keyword evidence="7" id="KW-1185">Reference proteome</keyword>
<dbReference type="AlphaFoldDB" id="A0A5M6ZDH3"/>
<feature type="transmembrane region" description="Helical" evidence="5">
    <location>
        <begin position="117"/>
        <end position="136"/>
    </location>
</feature>
<organism evidence="6 7">
    <name type="scientific">Alkalicaulis satelles</name>
    <dbReference type="NCBI Taxonomy" id="2609175"/>
    <lineage>
        <taxon>Bacteria</taxon>
        <taxon>Pseudomonadati</taxon>
        <taxon>Pseudomonadota</taxon>
        <taxon>Alphaproteobacteria</taxon>
        <taxon>Maricaulales</taxon>
        <taxon>Maricaulaceae</taxon>
        <taxon>Alkalicaulis</taxon>
    </lineage>
</organism>
<keyword evidence="2 5" id="KW-0812">Transmembrane</keyword>
<keyword evidence="4 5" id="KW-0472">Membrane</keyword>
<dbReference type="SUPFAM" id="SSF161084">
    <property type="entry name" value="MAPEG domain-like"/>
    <property type="match status" value="1"/>
</dbReference>
<feature type="transmembrane region" description="Helical" evidence="5">
    <location>
        <begin position="6"/>
        <end position="25"/>
    </location>
</feature>
<dbReference type="InterPro" id="IPR023352">
    <property type="entry name" value="MAPEG-like_dom_sf"/>
</dbReference>
<feature type="transmembrane region" description="Helical" evidence="5">
    <location>
        <begin position="69"/>
        <end position="97"/>
    </location>
</feature>
<dbReference type="RefSeq" id="WP_150023615.1">
    <property type="nucleotide sequence ID" value="NZ_VWOJ01000003.1"/>
</dbReference>
<evidence type="ECO:0000313" key="6">
    <source>
        <dbReference type="EMBL" id="KAA5802365.1"/>
    </source>
</evidence>
<evidence type="ECO:0000256" key="2">
    <source>
        <dbReference type="ARBA" id="ARBA00022692"/>
    </source>
</evidence>
<dbReference type="GO" id="GO:0016020">
    <property type="term" value="C:membrane"/>
    <property type="evidence" value="ECO:0007669"/>
    <property type="project" value="UniProtKB-SubCell"/>
</dbReference>
<dbReference type="InterPro" id="IPR001129">
    <property type="entry name" value="Membr-assoc_MAPEG"/>
</dbReference>
<dbReference type="Pfam" id="PF01124">
    <property type="entry name" value="MAPEG"/>
    <property type="match status" value="1"/>
</dbReference>
<name>A0A5M6ZDH3_9PROT</name>
<dbReference type="EMBL" id="VWOJ01000003">
    <property type="protein sequence ID" value="KAA5802365.1"/>
    <property type="molecule type" value="Genomic_DNA"/>
</dbReference>
<keyword evidence="3 5" id="KW-1133">Transmembrane helix</keyword>
<evidence type="ECO:0000256" key="4">
    <source>
        <dbReference type="ARBA" id="ARBA00023136"/>
    </source>
</evidence>
<comment type="caution">
    <text evidence="6">The sequence shown here is derived from an EMBL/GenBank/DDBJ whole genome shotgun (WGS) entry which is preliminary data.</text>
</comment>
<evidence type="ECO:0000313" key="7">
    <source>
        <dbReference type="Proteomes" id="UP000325122"/>
    </source>
</evidence>
<comment type="subcellular location">
    <subcellularLocation>
        <location evidence="1">Membrane</location>
    </subcellularLocation>
</comment>
<evidence type="ECO:0000256" key="1">
    <source>
        <dbReference type="ARBA" id="ARBA00004370"/>
    </source>
</evidence>
<protein>
    <submittedName>
        <fullName evidence="6">MAPEG family protein</fullName>
    </submittedName>
</protein>
<proteinExistence type="predicted"/>
<evidence type="ECO:0000256" key="5">
    <source>
        <dbReference type="SAM" id="Phobius"/>
    </source>
</evidence>
<reference evidence="6 7" key="1">
    <citation type="submission" date="2019-09" db="EMBL/GenBank/DDBJ databases">
        <authorList>
            <person name="Kevbrin V."/>
            <person name="Grouzdev D.S."/>
        </authorList>
    </citation>
    <scope>NUCLEOTIDE SEQUENCE [LARGE SCALE GENOMIC DNA]</scope>
    <source>
        <strain evidence="6 7">G-192</strain>
    </source>
</reference>
<dbReference type="Proteomes" id="UP000325122">
    <property type="component" value="Unassembled WGS sequence"/>
</dbReference>
<dbReference type="Gene3D" id="1.20.120.550">
    <property type="entry name" value="Membrane associated eicosanoid/glutathione metabolism-like domain"/>
    <property type="match status" value="1"/>
</dbReference>
<sequence length="139" mass="15797">MYQSILTPVLILIAWTLVMWLWMYATRIPAMKKAGLNPAKLKEKSELDVLPRSVRQIGDNHNHLHEQPVLFYALAFYIQLTGSGQDAMMIGLAWGYVALRIAHSLFQALVNFIPVRFVIYSLASILLIIMTALCVIRLL</sequence>